<evidence type="ECO:0000259" key="1">
    <source>
        <dbReference type="Pfam" id="PF04248"/>
    </source>
</evidence>
<feature type="domain" description="DUF427" evidence="1">
    <location>
        <begin position="40"/>
        <end position="130"/>
    </location>
</feature>
<dbReference type="EMBL" id="CADCVS010000419">
    <property type="protein sequence ID" value="CAA9524174.1"/>
    <property type="molecule type" value="Genomic_DNA"/>
</dbReference>
<proteinExistence type="predicted"/>
<feature type="domain" description="DUF427" evidence="1">
    <location>
        <begin position="164"/>
        <end position="240"/>
    </location>
</feature>
<dbReference type="AlphaFoldDB" id="A0A6J4TI79"/>
<name>A0A6J4TI79_9ACTN</name>
<evidence type="ECO:0000313" key="2">
    <source>
        <dbReference type="EMBL" id="CAA9524174.1"/>
    </source>
</evidence>
<accession>A0A6J4TI79</accession>
<dbReference type="Gene3D" id="2.170.150.40">
    <property type="entry name" value="Domain of unknown function (DUF427)"/>
    <property type="match status" value="2"/>
</dbReference>
<dbReference type="PANTHER" id="PTHR34310:SF9">
    <property type="entry name" value="BLR5716 PROTEIN"/>
    <property type="match status" value="1"/>
</dbReference>
<gene>
    <name evidence="2" type="ORF">AVDCRST_MAG30-3239</name>
</gene>
<dbReference type="Pfam" id="PF04248">
    <property type="entry name" value="NTP_transf_9"/>
    <property type="match status" value="2"/>
</dbReference>
<sequence>MSLSLGTGPLAGSPAGHFNFDLSGAPAHRIYFADHPARLRAVVAGTTILDTTRGKLLYETGIPPVPYVPLEDIDASLLERTDRSTHCPFKGDASYWTLRAGDRVETDFVWAYESPLPEASWLDGYAALYWKRVDDIYVEDERAFGPHLRDPFHRVDALESSRHVRVIAGGEVVAESSRPVMVFETGLPPRPYLPRADVKPGVLAAGEKRSICPYKGEASYWSVAGIEDGAWSYETPLPEALRA</sequence>
<protein>
    <recommendedName>
        <fullName evidence="1">DUF427 domain-containing protein</fullName>
    </recommendedName>
</protein>
<dbReference type="PANTHER" id="PTHR34310">
    <property type="entry name" value="DUF427 DOMAIN PROTEIN (AFU_ORTHOLOGUE AFUA_3G02220)"/>
    <property type="match status" value="1"/>
</dbReference>
<organism evidence="2">
    <name type="scientific">uncultured Solirubrobacteraceae bacterium</name>
    <dbReference type="NCBI Taxonomy" id="1162706"/>
    <lineage>
        <taxon>Bacteria</taxon>
        <taxon>Bacillati</taxon>
        <taxon>Actinomycetota</taxon>
        <taxon>Thermoleophilia</taxon>
        <taxon>Solirubrobacterales</taxon>
        <taxon>Solirubrobacteraceae</taxon>
        <taxon>environmental samples</taxon>
    </lineage>
</organism>
<reference evidence="2" key="1">
    <citation type="submission" date="2020-02" db="EMBL/GenBank/DDBJ databases">
        <authorList>
            <person name="Meier V. D."/>
        </authorList>
    </citation>
    <scope>NUCLEOTIDE SEQUENCE</scope>
    <source>
        <strain evidence="2">AVDCRST_MAG30</strain>
    </source>
</reference>
<feature type="non-terminal residue" evidence="2">
    <location>
        <position position="243"/>
    </location>
</feature>
<dbReference type="InterPro" id="IPR038694">
    <property type="entry name" value="DUF427_sf"/>
</dbReference>
<dbReference type="InterPro" id="IPR007361">
    <property type="entry name" value="DUF427"/>
</dbReference>